<feature type="domain" description="RapA2 cadherin-like" evidence="1">
    <location>
        <begin position="328"/>
        <end position="395"/>
    </location>
</feature>
<evidence type="ECO:0000259" key="1">
    <source>
        <dbReference type="Pfam" id="PF17803"/>
    </source>
</evidence>
<name>A0ABP9EZK8_9GAMM</name>
<proteinExistence type="predicted"/>
<dbReference type="Proteomes" id="UP001499988">
    <property type="component" value="Unassembled WGS sequence"/>
</dbReference>
<dbReference type="NCBIfam" id="TIGR01965">
    <property type="entry name" value="VCBS_repeat"/>
    <property type="match status" value="5"/>
</dbReference>
<evidence type="ECO:0000313" key="2">
    <source>
        <dbReference type="EMBL" id="GAA4886454.1"/>
    </source>
</evidence>
<protein>
    <recommendedName>
        <fullName evidence="1">RapA2 cadherin-like domain-containing protein</fullName>
    </recommendedName>
</protein>
<dbReference type="InterPro" id="IPR013783">
    <property type="entry name" value="Ig-like_fold"/>
</dbReference>
<dbReference type="PANTHER" id="PTHR43737:SF1">
    <property type="entry name" value="DUF1501 DOMAIN-CONTAINING PROTEIN"/>
    <property type="match status" value="1"/>
</dbReference>
<dbReference type="InterPro" id="IPR014917">
    <property type="entry name" value="DUF1800"/>
</dbReference>
<feature type="domain" description="RapA2 cadherin-like" evidence="1">
    <location>
        <begin position="428"/>
        <end position="494"/>
    </location>
</feature>
<gene>
    <name evidence="2" type="ORF">GCM10023333_19740</name>
</gene>
<dbReference type="InterPro" id="IPR040853">
    <property type="entry name" value="RapA2_cadherin-like"/>
</dbReference>
<comment type="caution">
    <text evidence="2">The sequence shown here is derived from an EMBL/GenBank/DDBJ whole genome shotgun (WGS) entry which is preliminary data.</text>
</comment>
<dbReference type="PANTHER" id="PTHR43737">
    <property type="entry name" value="BLL7424 PROTEIN"/>
    <property type="match status" value="1"/>
</dbReference>
<dbReference type="EMBL" id="BAABJZ010000065">
    <property type="protein sequence ID" value="GAA4886454.1"/>
    <property type="molecule type" value="Genomic_DNA"/>
</dbReference>
<dbReference type="PROSITE" id="PS51257">
    <property type="entry name" value="PROKAR_LIPOPROTEIN"/>
    <property type="match status" value="1"/>
</dbReference>
<dbReference type="InterPro" id="IPR010221">
    <property type="entry name" value="VCBS_dom"/>
</dbReference>
<dbReference type="Pfam" id="PF17803">
    <property type="entry name" value="Cadherin_4"/>
    <property type="match status" value="4"/>
</dbReference>
<feature type="domain" description="RapA2 cadherin-like" evidence="1">
    <location>
        <begin position="130"/>
        <end position="197"/>
    </location>
</feature>
<dbReference type="Gene3D" id="2.60.40.10">
    <property type="entry name" value="Immunoglobulins"/>
    <property type="match status" value="5"/>
</dbReference>
<reference evidence="3" key="1">
    <citation type="journal article" date="2019" name="Int. J. Syst. Evol. Microbiol.">
        <title>The Global Catalogue of Microorganisms (GCM) 10K type strain sequencing project: providing services to taxonomists for standard genome sequencing and annotation.</title>
        <authorList>
            <consortium name="The Broad Institute Genomics Platform"/>
            <consortium name="The Broad Institute Genome Sequencing Center for Infectious Disease"/>
            <person name="Wu L."/>
            <person name="Ma J."/>
        </authorList>
    </citation>
    <scope>NUCLEOTIDE SEQUENCE [LARGE SCALE GENOMIC DNA]</scope>
    <source>
        <strain evidence="3">JCM 18401</strain>
    </source>
</reference>
<keyword evidence="3" id="KW-1185">Reference proteome</keyword>
<accession>A0ABP9EZK8</accession>
<dbReference type="RefSeq" id="WP_345335212.1">
    <property type="nucleotide sequence ID" value="NZ_BAABJZ010000065.1"/>
</dbReference>
<feature type="domain" description="RapA2 cadherin-like" evidence="1">
    <location>
        <begin position="229"/>
        <end position="296"/>
    </location>
</feature>
<dbReference type="Pfam" id="PF08811">
    <property type="entry name" value="DUF1800"/>
    <property type="match status" value="1"/>
</dbReference>
<evidence type="ECO:0000313" key="3">
    <source>
        <dbReference type="Proteomes" id="UP001499988"/>
    </source>
</evidence>
<organism evidence="2 3">
    <name type="scientific">Ferrimonas pelagia</name>
    <dbReference type="NCBI Taxonomy" id="1177826"/>
    <lineage>
        <taxon>Bacteria</taxon>
        <taxon>Pseudomonadati</taxon>
        <taxon>Pseudomonadota</taxon>
        <taxon>Gammaproteobacteria</taxon>
        <taxon>Alteromonadales</taxon>
        <taxon>Ferrimonadaceae</taxon>
        <taxon>Ferrimonas</taxon>
    </lineage>
</organism>
<sequence>MQTRKNGFSSAVLALLLFGCGGDGDTAFEQEPPPVIGSLENWPVATQGQGAVKEDLVLSADGHLSVGHLANPGPVFVANTQQGHFGRLTVQPNGQWHYTLDQNRHVDALSEGEVATDEFDVELTLSWRALITITITGTDDPPEISQGHGNVTEEFALNAQGQLNASDVDNPDLTFVADTINGHYGQLVLAEDGLWQYTLTQGNPVDALAEGEVVTEPLTVALTDNSTTQVTITITGTDDLPMISQGRGQVIEDVVLSSQGQLSALDADNPSLAFIAGSITGRYGQLILAEDGLWQYTLTQGPHIDALAGGEVVTDTLTVALSDDSTTQVIITLTGTDDLPLLSQGRGQVVEDEVLTSGGQLDAMDVDNPNLAFIADTLLGRYGQLSVAADGGWQYTLTQGPHIDALAEGEVVTDPLTVALTDSSTTLVTITLTGTDDLPEISLGSGQVVEDEVLTSQGVLSAFDADNPDLAFIANTLAGRYGQFTLEEDGRWEYTLIQSEEVNALSHEETIIDTLSVALTDASTTEVRITVSGSDEVFLNPHPLSAEEKAAARFLQRATFGPKPGDIESLAQMGIDAWFEQQAATPRSLHLPIVEQFYIDFSEHSQQLRADIWWQHALYENDQLRQRMAFALSQILVVSRYDARLRHQSKGLANYYDLLSKHALGNYRELLEEVTLSPVMGAYLSMMGNQKADPERNRYPDENYAREVMQLFSIGLHQLNDDGTAKLGSDGELLPSYTQTDIEELARVFTGWQADGAMCNDCAGYLVPMRISETRHDDDKKVVMGTPFVAGQGAQADLNQAMDLLFNHPNTPPFVSHQLIQRLTHSNPSTEYVRRVADVFRDNGQGVRGDLFAVAKAVLTDSEILGEAPDTPLKVREPLLMITGVARALEMQIVGERMEDYFASFSGYGQAPLAAPSVFNFYSPDYSQGDIEQLGMVAPELQILNWNSYIRLNDRFWSMLQDHDNPVSGDLTFDIASLLELEDSDALIGWVDRHLFWGRMSQELGNLLDQHLAGMINESGEQRVKDTLYLALSATEYLYQE</sequence>